<evidence type="ECO:0000256" key="4">
    <source>
        <dbReference type="ARBA" id="ARBA00022679"/>
    </source>
</evidence>
<evidence type="ECO:0000313" key="8">
    <source>
        <dbReference type="Proteomes" id="UP000273278"/>
    </source>
</evidence>
<comment type="catalytic activity">
    <reaction evidence="6">
        <text>L-serine + acetyl-CoA = O-acetyl-L-serine + CoA</text>
        <dbReference type="Rhea" id="RHEA:24560"/>
        <dbReference type="ChEBI" id="CHEBI:33384"/>
        <dbReference type="ChEBI" id="CHEBI:57287"/>
        <dbReference type="ChEBI" id="CHEBI:57288"/>
        <dbReference type="ChEBI" id="CHEBI:58340"/>
        <dbReference type="EC" id="2.3.1.30"/>
    </reaction>
</comment>
<proteinExistence type="inferred from homology"/>
<evidence type="ECO:0000256" key="3">
    <source>
        <dbReference type="ARBA" id="ARBA00022605"/>
    </source>
</evidence>
<dbReference type="GO" id="GO:0009001">
    <property type="term" value="F:serine O-acetyltransferase activity"/>
    <property type="evidence" value="ECO:0007669"/>
    <property type="project" value="UniProtKB-EC"/>
</dbReference>
<evidence type="ECO:0000256" key="1">
    <source>
        <dbReference type="ARBA" id="ARBA00007274"/>
    </source>
</evidence>
<dbReference type="Proteomes" id="UP000273278">
    <property type="component" value="Chromosome"/>
</dbReference>
<evidence type="ECO:0000256" key="6">
    <source>
        <dbReference type="ARBA" id="ARBA00049486"/>
    </source>
</evidence>
<dbReference type="InterPro" id="IPR005881">
    <property type="entry name" value="Ser_O-AcTrfase"/>
</dbReference>
<dbReference type="NCBIfam" id="NF041874">
    <property type="entry name" value="EPS_EpsC"/>
    <property type="match status" value="1"/>
</dbReference>
<evidence type="ECO:0000256" key="2">
    <source>
        <dbReference type="ARBA" id="ARBA00013266"/>
    </source>
</evidence>
<dbReference type="PIRSF" id="PIRSF000441">
    <property type="entry name" value="CysE"/>
    <property type="match status" value="1"/>
</dbReference>
<reference evidence="7 8" key="1">
    <citation type="submission" date="2016-10" db="EMBL/GenBank/DDBJ databases">
        <title>Complete genome of the TMA-utilizing, human hosted archaeon Methanomethylophilus alvus Gen. nov, sp. nov., strain Mx-05, derived from a pure culture.</title>
        <authorList>
            <person name="Brugere J.-F."/>
            <person name="Ben Hania W."/>
            <person name="Chaudhary P.P."/>
            <person name="Gaci N."/>
            <person name="Borrel G."/>
            <person name="Cao Van Tuat L."/>
            <person name="Fardeau M.-L."/>
            <person name="Harris H.M.B."/>
            <person name="O'Toole P.W."/>
            <person name="Ollivier B."/>
        </authorList>
    </citation>
    <scope>NUCLEOTIDE SEQUENCE [LARGE SCALE GENOMIC DNA]</scope>
    <source>
        <strain evidence="7 8">Mx-05</strain>
    </source>
</reference>
<sequence>MDYYPGDLKAVMDRDPAIIDEEDAKKYHTGFRAVCMYRKSHELWLAGKLEEARALNFQAHEETGCDIHPGATIGERFFIDHATGVVIGETTIIGDDVTLYQGVTLGGVSFNKEKRHPTLGNRIVVGAGAIVLGNITIGDDVRIGAGSVVVKEVPPNCTVVGVPGRIVSRNGVRVDMKDVLEHNHLPDVVEDRMDRMEVEIEQLRTLTESLKKNKEA</sequence>
<dbReference type="InterPro" id="IPR053376">
    <property type="entry name" value="Serine_acetyltransferase"/>
</dbReference>
<dbReference type="SUPFAM" id="SSF51161">
    <property type="entry name" value="Trimeric LpxA-like enzymes"/>
    <property type="match status" value="1"/>
</dbReference>
<dbReference type="PANTHER" id="PTHR42811">
    <property type="entry name" value="SERINE ACETYLTRANSFERASE"/>
    <property type="match status" value="1"/>
</dbReference>
<dbReference type="EMBL" id="CP017686">
    <property type="protein sequence ID" value="AYQ55175.1"/>
    <property type="molecule type" value="Genomic_DNA"/>
</dbReference>
<keyword evidence="5" id="KW-0012">Acyltransferase</keyword>
<protein>
    <recommendedName>
        <fullName evidence="2">serine O-acetyltransferase</fullName>
        <ecNumber evidence="2">2.3.1.30</ecNumber>
    </recommendedName>
</protein>
<accession>A0A3G3IH58</accession>
<dbReference type="InterPro" id="IPR001451">
    <property type="entry name" value="Hexapep"/>
</dbReference>
<organism evidence="7 8">
    <name type="scientific">Methanomethylophilus alvi</name>
    <dbReference type="NCBI Taxonomy" id="1291540"/>
    <lineage>
        <taxon>Archaea</taxon>
        <taxon>Methanobacteriati</taxon>
        <taxon>Thermoplasmatota</taxon>
        <taxon>Thermoplasmata</taxon>
        <taxon>Methanomassiliicoccales</taxon>
        <taxon>Methanomethylophilaceae</taxon>
        <taxon>Methanomethylophilus</taxon>
    </lineage>
</organism>
<keyword evidence="4 7" id="KW-0808">Transferase</keyword>
<dbReference type="Gene3D" id="2.160.10.10">
    <property type="entry name" value="Hexapeptide repeat proteins"/>
    <property type="match status" value="1"/>
</dbReference>
<dbReference type="InterPro" id="IPR018357">
    <property type="entry name" value="Hexapep_transf_CS"/>
</dbReference>
<evidence type="ECO:0000313" key="7">
    <source>
        <dbReference type="EMBL" id="AYQ55175.1"/>
    </source>
</evidence>
<dbReference type="CDD" id="cd03354">
    <property type="entry name" value="LbH_SAT"/>
    <property type="match status" value="1"/>
</dbReference>
<name>A0A3G3IH58_9ARCH</name>
<dbReference type="GO" id="GO:0006535">
    <property type="term" value="P:cysteine biosynthetic process from serine"/>
    <property type="evidence" value="ECO:0007669"/>
    <property type="project" value="InterPro"/>
</dbReference>
<gene>
    <name evidence="7" type="ORF">BKD89_05070</name>
</gene>
<dbReference type="AlphaFoldDB" id="A0A3G3IH58"/>
<dbReference type="EC" id="2.3.1.30" evidence="2"/>
<dbReference type="GO" id="GO:0005737">
    <property type="term" value="C:cytoplasm"/>
    <property type="evidence" value="ECO:0007669"/>
    <property type="project" value="InterPro"/>
</dbReference>
<dbReference type="OMA" id="YKGAKRH"/>
<dbReference type="PROSITE" id="PS00101">
    <property type="entry name" value="HEXAPEP_TRANSFERASES"/>
    <property type="match status" value="1"/>
</dbReference>
<dbReference type="InterPro" id="IPR042122">
    <property type="entry name" value="Ser_AcTrfase_N_sf"/>
</dbReference>
<dbReference type="GeneID" id="41321814"/>
<evidence type="ECO:0000256" key="5">
    <source>
        <dbReference type="ARBA" id="ARBA00023315"/>
    </source>
</evidence>
<dbReference type="FunFam" id="2.160.10.10:FF:000007">
    <property type="entry name" value="Serine acetyltransferase"/>
    <property type="match status" value="1"/>
</dbReference>
<dbReference type="Pfam" id="PF00132">
    <property type="entry name" value="Hexapep"/>
    <property type="match status" value="1"/>
</dbReference>
<dbReference type="InterPro" id="IPR045304">
    <property type="entry name" value="LbH_SAT"/>
</dbReference>
<dbReference type="Gene3D" id="1.10.3130.10">
    <property type="entry name" value="serine acetyltransferase, domain 1"/>
    <property type="match status" value="1"/>
</dbReference>
<comment type="similarity">
    <text evidence="1">Belongs to the transferase hexapeptide repeat family.</text>
</comment>
<keyword evidence="3" id="KW-0028">Amino-acid biosynthesis</keyword>
<dbReference type="RefSeq" id="WP_015504918.1">
    <property type="nucleotide sequence ID" value="NZ_CAYARL010000026.1"/>
</dbReference>
<dbReference type="InterPro" id="IPR011004">
    <property type="entry name" value="Trimer_LpxA-like_sf"/>
</dbReference>